<keyword evidence="1" id="KW-0812">Transmembrane</keyword>
<name>A0AAE3U1L0_9HYPH</name>
<dbReference type="AlphaFoldDB" id="A0AAE3U1L0"/>
<feature type="transmembrane region" description="Helical" evidence="1">
    <location>
        <begin position="76"/>
        <end position="100"/>
    </location>
</feature>
<dbReference type="Proteomes" id="UP001161580">
    <property type="component" value="Unassembled WGS sequence"/>
</dbReference>
<organism evidence="2 3">
    <name type="scientific">Ferirhizobium litorale</name>
    <dbReference type="NCBI Taxonomy" id="2927786"/>
    <lineage>
        <taxon>Bacteria</taxon>
        <taxon>Pseudomonadati</taxon>
        <taxon>Pseudomonadota</taxon>
        <taxon>Alphaproteobacteria</taxon>
        <taxon>Hyphomicrobiales</taxon>
        <taxon>Rhizobiaceae</taxon>
        <taxon>Ferirhizobium</taxon>
    </lineage>
</organism>
<feature type="transmembrane region" description="Helical" evidence="1">
    <location>
        <begin position="172"/>
        <end position="193"/>
    </location>
</feature>
<feature type="transmembrane region" description="Helical" evidence="1">
    <location>
        <begin position="140"/>
        <end position="160"/>
    </location>
</feature>
<evidence type="ECO:0000256" key="1">
    <source>
        <dbReference type="SAM" id="Phobius"/>
    </source>
</evidence>
<feature type="transmembrane region" description="Helical" evidence="1">
    <location>
        <begin position="112"/>
        <end position="134"/>
    </location>
</feature>
<keyword evidence="1" id="KW-0472">Membrane</keyword>
<gene>
    <name evidence="2" type="ORF">MRS75_10635</name>
</gene>
<keyword evidence="1" id="KW-1133">Transmembrane helix</keyword>
<evidence type="ECO:0008006" key="4">
    <source>
        <dbReference type="Google" id="ProtNLM"/>
    </source>
</evidence>
<accession>A0AAE3U1L0</accession>
<sequence>MPSLKEVQYYLTGLWLLAKLSPHGLRYLDLTDRGMLRSFWAMAWCLPPTAISWIWWQSIYLSKMPDGTSTGLPFFLRLALVEIINWLVPLLLVGLVALVTGFGQRFSAIVTAVNWLIVPFTYASGLVVGTVFLFPAAEPLLGPFWLILMAGLIIALTRILRMICGANPLRNAALIIALLAPAIPLSEALQRFLGVYPL</sequence>
<dbReference type="RefSeq" id="WP_311794351.1">
    <property type="nucleotide sequence ID" value="NZ_JALDYZ010000004.1"/>
</dbReference>
<feature type="transmembrane region" description="Helical" evidence="1">
    <location>
        <begin position="39"/>
        <end position="56"/>
    </location>
</feature>
<protein>
    <recommendedName>
        <fullName evidence="4">Yip1 domain-containing protein</fullName>
    </recommendedName>
</protein>
<comment type="caution">
    <text evidence="2">The sequence shown here is derived from an EMBL/GenBank/DDBJ whole genome shotgun (WGS) entry which is preliminary data.</text>
</comment>
<evidence type="ECO:0000313" key="2">
    <source>
        <dbReference type="EMBL" id="MDI7922541.1"/>
    </source>
</evidence>
<keyword evidence="3" id="KW-1185">Reference proteome</keyword>
<evidence type="ECO:0000313" key="3">
    <source>
        <dbReference type="Proteomes" id="UP001161580"/>
    </source>
</evidence>
<proteinExistence type="predicted"/>
<dbReference type="EMBL" id="JALDYZ010000004">
    <property type="protein sequence ID" value="MDI7922541.1"/>
    <property type="molecule type" value="Genomic_DNA"/>
</dbReference>
<reference evidence="2" key="1">
    <citation type="submission" date="2022-03" db="EMBL/GenBank/DDBJ databases">
        <title>Fererhizobium litorale gen. nov., sp. nov., isolated from sandy sediments of the Sea of Japan seashore.</title>
        <authorList>
            <person name="Romanenko L."/>
            <person name="Kurilenko V."/>
            <person name="Otstavnykh N."/>
            <person name="Svetashev V."/>
            <person name="Tekutyeva L."/>
            <person name="Isaeva M."/>
            <person name="Mikhailov V."/>
        </authorList>
    </citation>
    <scope>NUCLEOTIDE SEQUENCE</scope>
    <source>
        <strain evidence="2">KMM 9576</strain>
    </source>
</reference>